<proteinExistence type="predicted"/>
<keyword evidence="5" id="KW-1185">Reference proteome</keyword>
<evidence type="ECO:0000256" key="1">
    <source>
        <dbReference type="SAM" id="SignalP"/>
    </source>
</evidence>
<evidence type="ECO:0000313" key="4">
    <source>
        <dbReference type="Proteomes" id="UP000245667"/>
    </source>
</evidence>
<keyword evidence="1" id="KW-0732">Signal</keyword>
<reference evidence="3 4" key="1">
    <citation type="submission" date="2018-05" db="EMBL/GenBank/DDBJ databases">
        <title>Genomic Encyclopedia of Archaeal and Bacterial Type Strains, Phase II (KMG-II): from individual species to whole genera.</title>
        <authorList>
            <person name="Goeker M."/>
        </authorList>
    </citation>
    <scope>NUCLEOTIDE SEQUENCE [LARGE SCALE GENOMIC DNA]</scope>
    <source>
        <strain evidence="3 4">DSM 23514</strain>
    </source>
</reference>
<dbReference type="RefSeq" id="WP_146197867.1">
    <property type="nucleotide sequence ID" value="NZ_JACWLN010000009.1"/>
</dbReference>
<dbReference type="OrthoDB" id="1425186at2"/>
<evidence type="ECO:0000313" key="3">
    <source>
        <dbReference type="EMBL" id="PWK21547.1"/>
    </source>
</evidence>
<dbReference type="AlphaFoldDB" id="A0A316DTB1"/>
<feature type="chain" id="PRO_5016428871" evidence="1">
    <location>
        <begin position="22"/>
        <end position="303"/>
    </location>
</feature>
<feature type="signal peptide" evidence="1">
    <location>
        <begin position="1"/>
        <end position="21"/>
    </location>
</feature>
<sequence>MRTSMKLQWLFLICLPVIVGAQMTPEDERMYFEKSQQLAQFLGEHPEKMDSILNEMDRLDKEMRMKKTTKKITPEKAAQPETTEAHLSNYLISSGNDMVFDDWGYGNAEILLVTQPYKPENRSEIKVGIINDDGRFSIKKSKPVPFDRTIKDFFKCEGSQTIGTIHDNPDMGAIPAYFSVRQDGKEIGVLSMATSKQQAFNNSPAGKYRGDSGFRIALFYIEGPTSVKANCTRNIEATDYNEIIKQIEITDEFDLSFEAGWNFVKVSIHGSQNVGNIPYYKTKKYSVISVDRLTDVNWVFYRL</sequence>
<evidence type="ECO:0000313" key="5">
    <source>
        <dbReference type="Proteomes" id="UP000651837"/>
    </source>
</evidence>
<reference evidence="2 5" key="2">
    <citation type="submission" date="2020-07" db="EMBL/GenBank/DDBJ databases">
        <title>The draft genome sequence of Maribacter polysiphoniae KCTC 22021.</title>
        <authorList>
            <person name="Mu L."/>
        </authorList>
    </citation>
    <scope>NUCLEOTIDE SEQUENCE [LARGE SCALE GENOMIC DNA]</scope>
    <source>
        <strain evidence="2 5">KCTC 22021</strain>
    </source>
</reference>
<protein>
    <submittedName>
        <fullName evidence="3">Uncharacterized protein</fullName>
    </submittedName>
</protein>
<dbReference type="EMBL" id="QGGQ01000011">
    <property type="protein sequence ID" value="PWK21547.1"/>
    <property type="molecule type" value="Genomic_DNA"/>
</dbReference>
<organism evidence="3 4">
    <name type="scientific">Maribacter polysiphoniae</name>
    <dbReference type="NCBI Taxonomy" id="429344"/>
    <lineage>
        <taxon>Bacteria</taxon>
        <taxon>Pseudomonadati</taxon>
        <taxon>Bacteroidota</taxon>
        <taxon>Flavobacteriia</taxon>
        <taxon>Flavobacteriales</taxon>
        <taxon>Flavobacteriaceae</taxon>
        <taxon>Maribacter</taxon>
    </lineage>
</organism>
<gene>
    <name evidence="2" type="ORF">HZY62_16445</name>
    <name evidence="3" type="ORF">LX92_03698</name>
</gene>
<dbReference type="Proteomes" id="UP000245667">
    <property type="component" value="Unassembled WGS sequence"/>
</dbReference>
<name>A0A316DTB1_9FLAO</name>
<dbReference type="EMBL" id="JACWLN010000009">
    <property type="protein sequence ID" value="MBD1262192.1"/>
    <property type="molecule type" value="Genomic_DNA"/>
</dbReference>
<evidence type="ECO:0000313" key="2">
    <source>
        <dbReference type="EMBL" id="MBD1262192.1"/>
    </source>
</evidence>
<dbReference type="Proteomes" id="UP000651837">
    <property type="component" value="Unassembled WGS sequence"/>
</dbReference>
<accession>A0A316DTB1</accession>
<comment type="caution">
    <text evidence="3">The sequence shown here is derived from an EMBL/GenBank/DDBJ whole genome shotgun (WGS) entry which is preliminary data.</text>
</comment>